<comment type="caution">
    <text evidence="3">The sequence shown here is derived from an EMBL/GenBank/DDBJ whole genome shotgun (WGS) entry which is preliminary data.</text>
</comment>
<feature type="chain" id="PRO_5046385214" evidence="2">
    <location>
        <begin position="21"/>
        <end position="302"/>
    </location>
</feature>
<dbReference type="SUPFAM" id="SSF48452">
    <property type="entry name" value="TPR-like"/>
    <property type="match status" value="1"/>
</dbReference>
<evidence type="ECO:0000256" key="1">
    <source>
        <dbReference type="SAM" id="Coils"/>
    </source>
</evidence>
<protein>
    <submittedName>
        <fullName evidence="3">Tetratricopeptide repeat protein</fullName>
    </submittedName>
</protein>
<reference evidence="4" key="1">
    <citation type="submission" date="2021-02" db="EMBL/GenBank/DDBJ databases">
        <title>Sulfurospirillum tamanensis sp. nov.</title>
        <authorList>
            <person name="Merkel A.Y."/>
        </authorList>
    </citation>
    <scope>NUCLEOTIDE SEQUENCE [LARGE SCALE GENOMIC DNA]</scope>
    <source>
        <strain evidence="4">T05b</strain>
    </source>
</reference>
<dbReference type="InterPro" id="IPR011990">
    <property type="entry name" value="TPR-like_helical_dom_sf"/>
</dbReference>
<keyword evidence="1" id="KW-0175">Coiled coil</keyword>
<evidence type="ECO:0000313" key="4">
    <source>
        <dbReference type="Proteomes" id="UP000703590"/>
    </source>
</evidence>
<dbReference type="Pfam" id="PF13174">
    <property type="entry name" value="TPR_6"/>
    <property type="match status" value="1"/>
</dbReference>
<reference evidence="3 4" key="2">
    <citation type="submission" date="2021-02" db="EMBL/GenBank/DDBJ databases">
        <title>Sulfurospirillum tamanensis sp. nov.</title>
        <authorList>
            <person name="Frolova A."/>
            <person name="Merkel A."/>
            <person name="Slobodkin A."/>
        </authorList>
    </citation>
    <scope>NUCLEOTIDE SEQUENCE [LARGE SCALE GENOMIC DNA]</scope>
    <source>
        <strain evidence="3 4">T05b</strain>
    </source>
</reference>
<dbReference type="RefSeq" id="WP_205458118.1">
    <property type="nucleotide sequence ID" value="NZ_JAFHKK010000003.1"/>
</dbReference>
<name>A0ABS2WPX8_9BACT</name>
<feature type="signal peptide" evidence="2">
    <location>
        <begin position="1"/>
        <end position="20"/>
    </location>
</feature>
<sequence>MRFFSHKVALFFGAASLLFAAEVSVFEAGNLRNPSPYGLTQNEKLLLEKTQEVEKLGRELAGMRNDFSSLKEQMEGVRSVLDGTNTRVGRSDGDMRALEARLVSLEETFAKTSEQILLLQTNLQEAKNAQDTNNERLRIVLGEMSSLIDSINNNYASKSTLATLAERVGELEGAKKTAPLPSGLEAKPGAELMQEALSFFSANNLDEAWARYDILVKKNYMPARSNYFLGEIAYKKQQWKTAIKHYKISIDLYDKADYIPRLLYHTAISFDKIGEPANAAPFYRALKSNYPESKEAQASPDR</sequence>
<keyword evidence="4" id="KW-1185">Reference proteome</keyword>
<reference evidence="3 4" key="3">
    <citation type="submission" date="2021-02" db="EMBL/GenBank/DDBJ databases">
        <authorList>
            <person name="Merkel A.Y."/>
        </authorList>
    </citation>
    <scope>NUCLEOTIDE SEQUENCE [LARGE SCALE GENOMIC DNA]</scope>
    <source>
        <strain evidence="3 4">T05b</strain>
    </source>
</reference>
<gene>
    <name evidence="3" type="ORF">JWV37_02740</name>
</gene>
<dbReference type="SUPFAM" id="SSF57997">
    <property type="entry name" value="Tropomyosin"/>
    <property type="match status" value="1"/>
</dbReference>
<dbReference type="EMBL" id="JAFHKK010000003">
    <property type="protein sequence ID" value="MBN2963685.1"/>
    <property type="molecule type" value="Genomic_DNA"/>
</dbReference>
<evidence type="ECO:0000256" key="2">
    <source>
        <dbReference type="SAM" id="SignalP"/>
    </source>
</evidence>
<dbReference type="Gene3D" id="1.20.5.340">
    <property type="match status" value="1"/>
</dbReference>
<feature type="coiled-coil region" evidence="1">
    <location>
        <begin position="46"/>
        <end position="129"/>
    </location>
</feature>
<dbReference type="Gene3D" id="1.25.40.10">
    <property type="entry name" value="Tetratricopeptide repeat domain"/>
    <property type="match status" value="1"/>
</dbReference>
<dbReference type="Pfam" id="PF13432">
    <property type="entry name" value="TPR_16"/>
    <property type="match status" value="1"/>
</dbReference>
<keyword evidence="2" id="KW-0732">Signal</keyword>
<evidence type="ECO:0000313" key="3">
    <source>
        <dbReference type="EMBL" id="MBN2963685.1"/>
    </source>
</evidence>
<dbReference type="Proteomes" id="UP000703590">
    <property type="component" value="Unassembled WGS sequence"/>
</dbReference>
<dbReference type="InterPro" id="IPR019734">
    <property type="entry name" value="TPR_rpt"/>
</dbReference>
<organism evidence="3 4">
    <name type="scientific">Sulfurospirillum tamanense</name>
    <dbReference type="NCBI Taxonomy" id="2813362"/>
    <lineage>
        <taxon>Bacteria</taxon>
        <taxon>Pseudomonadati</taxon>
        <taxon>Campylobacterota</taxon>
        <taxon>Epsilonproteobacteria</taxon>
        <taxon>Campylobacterales</taxon>
        <taxon>Sulfurospirillaceae</taxon>
        <taxon>Sulfurospirillum</taxon>
    </lineage>
</organism>
<accession>A0ABS2WPX8</accession>
<proteinExistence type="predicted"/>